<keyword evidence="2" id="KW-0547">Nucleotide-binding</keyword>
<dbReference type="GO" id="GO:0005524">
    <property type="term" value="F:ATP binding"/>
    <property type="evidence" value="ECO:0007669"/>
    <property type="project" value="UniProtKB-KW"/>
</dbReference>
<dbReference type="GO" id="GO:0016874">
    <property type="term" value="F:ligase activity"/>
    <property type="evidence" value="ECO:0007669"/>
    <property type="project" value="UniProtKB-KW"/>
</dbReference>
<dbReference type="Pfam" id="PF18603">
    <property type="entry name" value="LAL_C2"/>
    <property type="match status" value="1"/>
</dbReference>
<dbReference type="PROSITE" id="PS50975">
    <property type="entry name" value="ATP_GRASP"/>
    <property type="match status" value="1"/>
</dbReference>
<feature type="domain" description="ATP-grasp" evidence="4">
    <location>
        <begin position="113"/>
        <end position="313"/>
    </location>
</feature>
<evidence type="ECO:0000256" key="2">
    <source>
        <dbReference type="ARBA" id="ARBA00022741"/>
    </source>
</evidence>
<proteinExistence type="predicted"/>
<dbReference type="Gene3D" id="3.40.50.20">
    <property type="match status" value="1"/>
</dbReference>
<evidence type="ECO:0000313" key="5">
    <source>
        <dbReference type="EMBL" id="VAW74561.1"/>
    </source>
</evidence>
<dbReference type="InterPro" id="IPR041472">
    <property type="entry name" value="BL00235/CARNS1_N"/>
</dbReference>
<sequence length="418" mass="45753">MRLIRLLLVAQPGSYRIAPYLFAARRMGVDTLIASRGEHSLISEVSSGLHIDPDNAGKALQDILRQAELTPFDGILGSDDSTVELAAMAAQSLGLPHNPPDAARLSRRKDLARAHLALADCPVPIHSLVDLAKPLEAQLQGLPWPCVIKPLNLSASRGVIRTNNADEFIAACERVRPILAEQTDPFLQTHLLVEDYIDGIEVAYEGFLHEGKLTTLTLFDKPDPLTGPFFEETIYVTPSQLDTETQSRIEHNVARACSAYGLSTGPVHAELRVDGRDAWILEIASRTIGGDCARILDQDSDFNLEELVISLAVGRPLPNRPSQKARGVMMLPVRKGGILRRVEGIEAARKVEHIDRVDIIIRDGNELIPLPEGNQYPGYVFASADRTDDVTHALHTACDKLNFVVAPLLRIDGIPGEK</sequence>
<dbReference type="EC" id="4.3.2.1" evidence="5"/>
<keyword evidence="3" id="KW-0067">ATP-binding</keyword>
<reference evidence="5" key="1">
    <citation type="submission" date="2018-06" db="EMBL/GenBank/DDBJ databases">
        <authorList>
            <person name="Zhirakovskaya E."/>
        </authorList>
    </citation>
    <scope>NUCLEOTIDE SEQUENCE</scope>
</reference>
<dbReference type="InterPro" id="IPR011761">
    <property type="entry name" value="ATP-grasp"/>
</dbReference>
<evidence type="ECO:0000256" key="1">
    <source>
        <dbReference type="ARBA" id="ARBA00022598"/>
    </source>
</evidence>
<dbReference type="Gene3D" id="3.30.470.20">
    <property type="entry name" value="ATP-grasp fold, B domain"/>
    <property type="match status" value="1"/>
</dbReference>
<dbReference type="AlphaFoldDB" id="A0A3B0Y4M9"/>
<dbReference type="GO" id="GO:0004056">
    <property type="term" value="F:argininosuccinate lyase activity"/>
    <property type="evidence" value="ECO:0007669"/>
    <property type="project" value="UniProtKB-EC"/>
</dbReference>
<keyword evidence="1" id="KW-0436">Ligase</keyword>
<dbReference type="PANTHER" id="PTHR43585">
    <property type="entry name" value="FUMIPYRROLE BIOSYNTHESIS PROTEIN C"/>
    <property type="match status" value="1"/>
</dbReference>
<dbReference type="EMBL" id="UOFN01000036">
    <property type="protein sequence ID" value="VAW74561.1"/>
    <property type="molecule type" value="Genomic_DNA"/>
</dbReference>
<name>A0A3B0Y4M9_9ZZZZ</name>
<dbReference type="GO" id="GO:0046872">
    <property type="term" value="F:metal ion binding"/>
    <property type="evidence" value="ECO:0007669"/>
    <property type="project" value="InterPro"/>
</dbReference>
<gene>
    <name evidence="5" type="ORF">MNBD_GAMMA15-2015</name>
</gene>
<dbReference type="PANTHER" id="PTHR43585:SF2">
    <property type="entry name" value="ATP-GRASP ENZYME FSQD"/>
    <property type="match status" value="1"/>
</dbReference>
<dbReference type="Pfam" id="PF18130">
    <property type="entry name" value="ATPgrasp_N"/>
    <property type="match status" value="1"/>
</dbReference>
<dbReference type="InterPro" id="IPR052032">
    <property type="entry name" value="ATP-dep_AA_Ligase"/>
</dbReference>
<dbReference type="Pfam" id="PF13535">
    <property type="entry name" value="ATP-grasp_4"/>
    <property type="match status" value="1"/>
</dbReference>
<evidence type="ECO:0000256" key="3">
    <source>
        <dbReference type="ARBA" id="ARBA00022840"/>
    </source>
</evidence>
<evidence type="ECO:0000259" key="4">
    <source>
        <dbReference type="PROSITE" id="PS50975"/>
    </source>
</evidence>
<dbReference type="InterPro" id="IPR040570">
    <property type="entry name" value="LAL_C2"/>
</dbReference>
<accession>A0A3B0Y4M9</accession>
<organism evidence="5">
    <name type="scientific">hydrothermal vent metagenome</name>
    <dbReference type="NCBI Taxonomy" id="652676"/>
    <lineage>
        <taxon>unclassified sequences</taxon>
        <taxon>metagenomes</taxon>
        <taxon>ecological metagenomes</taxon>
    </lineage>
</organism>
<protein>
    <submittedName>
        <fullName evidence="5">Argininosuccinate lyase</fullName>
        <ecNumber evidence="5">4.3.2.1</ecNumber>
    </submittedName>
</protein>
<keyword evidence="5" id="KW-0456">Lyase</keyword>
<dbReference type="SUPFAM" id="SSF56059">
    <property type="entry name" value="Glutathione synthetase ATP-binding domain-like"/>
    <property type="match status" value="1"/>
</dbReference>